<feature type="signal peptide" evidence="2">
    <location>
        <begin position="1"/>
        <end position="21"/>
    </location>
</feature>
<feature type="chain" id="PRO_5017280666" evidence="2">
    <location>
        <begin position="22"/>
        <end position="244"/>
    </location>
</feature>
<organism evidence="4 5">
    <name type="scientific">Ulvibacterium marinum</name>
    <dbReference type="NCBI Taxonomy" id="2419782"/>
    <lineage>
        <taxon>Bacteria</taxon>
        <taxon>Pseudomonadati</taxon>
        <taxon>Bacteroidota</taxon>
        <taxon>Flavobacteriia</taxon>
        <taxon>Flavobacteriales</taxon>
        <taxon>Flavobacteriaceae</taxon>
        <taxon>Ulvibacterium</taxon>
    </lineage>
</organism>
<dbReference type="OrthoDB" id="942536at2"/>
<dbReference type="Gene3D" id="2.160.20.120">
    <property type="match status" value="1"/>
</dbReference>
<evidence type="ECO:0000256" key="2">
    <source>
        <dbReference type="SAM" id="SignalP"/>
    </source>
</evidence>
<evidence type="ECO:0000259" key="3">
    <source>
        <dbReference type="Pfam" id="PF10988"/>
    </source>
</evidence>
<reference evidence="4 5" key="1">
    <citation type="submission" date="2018-10" db="EMBL/GenBank/DDBJ databases">
        <title>Ulvibacterium marinum gen. nov., sp. nov., a novel marine bacterium of the family Flavobacteriaceae, isolated from a culture of the green alga Ulva prolifera.</title>
        <authorList>
            <person name="Zhang Z."/>
        </authorList>
    </citation>
    <scope>NUCLEOTIDE SEQUENCE [LARGE SCALE GENOMIC DNA]</scope>
    <source>
        <strain evidence="4 5">CCMM003</strain>
    </source>
</reference>
<dbReference type="EMBL" id="RBCJ01000002">
    <property type="protein sequence ID" value="RKN81718.1"/>
    <property type="molecule type" value="Genomic_DNA"/>
</dbReference>
<evidence type="ECO:0000313" key="4">
    <source>
        <dbReference type="EMBL" id="RKN81718.1"/>
    </source>
</evidence>
<dbReference type="InterPro" id="IPR021255">
    <property type="entry name" value="DUF2807"/>
</dbReference>
<evidence type="ECO:0000313" key="5">
    <source>
        <dbReference type="Proteomes" id="UP000276603"/>
    </source>
</evidence>
<comment type="caution">
    <text evidence="4">The sequence shown here is derived from an EMBL/GenBank/DDBJ whole genome shotgun (WGS) entry which is preliminary data.</text>
</comment>
<feature type="region of interest" description="Disordered" evidence="1">
    <location>
        <begin position="220"/>
        <end position="244"/>
    </location>
</feature>
<dbReference type="AlphaFoldDB" id="A0A3B0CAK6"/>
<protein>
    <submittedName>
        <fullName evidence="4">DUF2807 domain-containing protein</fullName>
    </submittedName>
</protein>
<dbReference type="Pfam" id="PF10988">
    <property type="entry name" value="DUF2807"/>
    <property type="match status" value="1"/>
</dbReference>
<dbReference type="RefSeq" id="WP_120711871.1">
    <property type="nucleotide sequence ID" value="NZ_RBCJ01000002.1"/>
</dbReference>
<keyword evidence="2" id="KW-0732">Signal</keyword>
<name>A0A3B0CAK6_9FLAO</name>
<evidence type="ECO:0000256" key="1">
    <source>
        <dbReference type="SAM" id="MobiDB-lite"/>
    </source>
</evidence>
<accession>A0A3B0CAK6</accession>
<keyword evidence="5" id="KW-1185">Reference proteome</keyword>
<gene>
    <name evidence="4" type="ORF">D7Z94_12540</name>
</gene>
<dbReference type="Proteomes" id="UP000276603">
    <property type="component" value="Unassembled WGS sequence"/>
</dbReference>
<sequence>MTTLVKITIAFLVTLFLSSCAFDINLGDFGPGKKGNGIVVEENRTVREDFTEISASEGLHVYVTQADDFEITVEADENIIDLIGTDIKNGRLRVHAIENIGRATKKIYVSLPEVTALKSSSGAHLNTKNTVETDKLEIDSSSGSNLNVEFVAGDVDIDASSGANLNLLGEAKVAYIDVSSGGNINARQLDTKTCHADASSGGNLSVSVSESLTADASSGGNISYSGQASVQSKKNLSGSITKRD</sequence>
<dbReference type="PROSITE" id="PS51257">
    <property type="entry name" value="PROKAR_LIPOPROTEIN"/>
    <property type="match status" value="1"/>
</dbReference>
<feature type="domain" description="Putative auto-transporter adhesin head GIN" evidence="3">
    <location>
        <begin position="49"/>
        <end position="228"/>
    </location>
</feature>
<proteinExistence type="predicted"/>